<organism evidence="2 3">
    <name type="scientific">Rhodococcus pyridinivorans</name>
    <dbReference type="NCBI Taxonomy" id="103816"/>
    <lineage>
        <taxon>Bacteria</taxon>
        <taxon>Bacillati</taxon>
        <taxon>Actinomycetota</taxon>
        <taxon>Actinomycetes</taxon>
        <taxon>Mycobacteriales</taxon>
        <taxon>Nocardiaceae</taxon>
        <taxon>Rhodococcus</taxon>
    </lineage>
</organism>
<dbReference type="EMBL" id="CP063450">
    <property type="protein sequence ID" value="QOV97187.1"/>
    <property type="molecule type" value="Genomic_DNA"/>
</dbReference>
<sequence>MTTTEKAVFAAALPFTILAGLILGRFLFVAACLVLYRARRRRGDIS</sequence>
<dbReference type="RefSeq" id="WP_193902238.1">
    <property type="nucleotide sequence ID" value="NZ_CP063450.1"/>
</dbReference>
<name>A0A7M2XHL4_9NOCA</name>
<reference evidence="2 3" key="1">
    <citation type="submission" date="2020-10" db="EMBL/GenBank/DDBJ databases">
        <title>Whole genome sequence of oil-degrading bacteria Rhodococcus pyridinivorans strain 5Ap.</title>
        <authorList>
            <person name="Akhremchuk A.E."/>
            <person name="Valentovich L.N."/>
            <person name="Charniauskaya M.I."/>
            <person name="Bukliarevich H.A."/>
            <person name="Titok M.A."/>
        </authorList>
    </citation>
    <scope>NUCLEOTIDE SEQUENCE [LARGE SCALE GENOMIC DNA]</scope>
    <source>
        <strain evidence="2 3">5Ap</strain>
    </source>
</reference>
<gene>
    <name evidence="2" type="ORF">INP59_14515</name>
</gene>
<evidence type="ECO:0000313" key="3">
    <source>
        <dbReference type="Proteomes" id="UP000593818"/>
    </source>
</evidence>
<feature type="transmembrane region" description="Helical" evidence="1">
    <location>
        <begin position="12"/>
        <end position="36"/>
    </location>
</feature>
<accession>A0A7M2XHL4</accession>
<keyword evidence="1" id="KW-1133">Transmembrane helix</keyword>
<protein>
    <submittedName>
        <fullName evidence="2">Uncharacterized protein</fullName>
    </submittedName>
</protein>
<evidence type="ECO:0000313" key="2">
    <source>
        <dbReference type="EMBL" id="QOV97187.1"/>
    </source>
</evidence>
<dbReference type="AlphaFoldDB" id="A0A7M2XHL4"/>
<proteinExistence type="predicted"/>
<keyword evidence="1" id="KW-0812">Transmembrane</keyword>
<dbReference type="Proteomes" id="UP000593818">
    <property type="component" value="Chromosome"/>
</dbReference>
<evidence type="ECO:0000256" key="1">
    <source>
        <dbReference type="SAM" id="Phobius"/>
    </source>
</evidence>
<keyword evidence="3" id="KW-1185">Reference proteome</keyword>
<keyword evidence="1" id="KW-0472">Membrane</keyword>